<dbReference type="PANTHER" id="PTHR31252:SF11">
    <property type="entry name" value="DUF4419 DOMAIN-CONTAINING PROTEIN"/>
    <property type="match status" value="1"/>
</dbReference>
<gene>
    <name evidence="1" type="ORF">TTHERM_00333240</name>
</gene>
<dbReference type="AlphaFoldDB" id="I7M1N6"/>
<dbReference type="KEGG" id="tet:TTHERM_00333240"/>
<protein>
    <submittedName>
        <fullName evidence="1">Uncharacterized protein</fullName>
    </submittedName>
</protein>
<dbReference type="OrthoDB" id="9987685at2759"/>
<dbReference type="EMBL" id="GG662666">
    <property type="protein sequence ID" value="EAR97246.1"/>
    <property type="molecule type" value="Genomic_DNA"/>
</dbReference>
<dbReference type="HOGENOM" id="CLU_541344_0_0_1"/>
<dbReference type="InterPro" id="IPR025533">
    <property type="entry name" value="DUF4419"/>
</dbReference>
<dbReference type="GeneID" id="7827942"/>
<dbReference type="Proteomes" id="UP000009168">
    <property type="component" value="Unassembled WGS sequence"/>
</dbReference>
<dbReference type="PANTHER" id="PTHR31252">
    <property type="entry name" value="DUF4419 DOMAIN-CONTAINING PROTEIN"/>
    <property type="match status" value="1"/>
</dbReference>
<evidence type="ECO:0000313" key="1">
    <source>
        <dbReference type="EMBL" id="EAR97246.1"/>
    </source>
</evidence>
<evidence type="ECO:0000313" key="2">
    <source>
        <dbReference type="Proteomes" id="UP000009168"/>
    </source>
</evidence>
<dbReference type="InParanoid" id="I7M1N6"/>
<dbReference type="Pfam" id="PF14388">
    <property type="entry name" value="DUF4419"/>
    <property type="match status" value="1"/>
</dbReference>
<reference evidence="2" key="1">
    <citation type="journal article" date="2006" name="PLoS Biol.">
        <title>Macronuclear genome sequence of the ciliate Tetrahymena thermophila, a model eukaryote.</title>
        <authorList>
            <person name="Eisen J.A."/>
            <person name="Coyne R.S."/>
            <person name="Wu M."/>
            <person name="Wu D."/>
            <person name="Thiagarajan M."/>
            <person name="Wortman J.R."/>
            <person name="Badger J.H."/>
            <person name="Ren Q."/>
            <person name="Amedeo P."/>
            <person name="Jones K.M."/>
            <person name="Tallon L.J."/>
            <person name="Delcher A.L."/>
            <person name="Salzberg S.L."/>
            <person name="Silva J.C."/>
            <person name="Haas B.J."/>
            <person name="Majoros W.H."/>
            <person name="Farzad M."/>
            <person name="Carlton J.M."/>
            <person name="Smith R.K. Jr."/>
            <person name="Garg J."/>
            <person name="Pearlman R.E."/>
            <person name="Karrer K.M."/>
            <person name="Sun L."/>
            <person name="Manning G."/>
            <person name="Elde N.C."/>
            <person name="Turkewitz A.P."/>
            <person name="Asai D.J."/>
            <person name="Wilkes D.E."/>
            <person name="Wang Y."/>
            <person name="Cai H."/>
            <person name="Collins K."/>
            <person name="Stewart B.A."/>
            <person name="Lee S.R."/>
            <person name="Wilamowska K."/>
            <person name="Weinberg Z."/>
            <person name="Ruzzo W.L."/>
            <person name="Wloga D."/>
            <person name="Gaertig J."/>
            <person name="Frankel J."/>
            <person name="Tsao C.-C."/>
            <person name="Gorovsky M.A."/>
            <person name="Keeling P.J."/>
            <person name="Waller R.F."/>
            <person name="Patron N.J."/>
            <person name="Cherry J.M."/>
            <person name="Stover N.A."/>
            <person name="Krieger C.J."/>
            <person name="del Toro C."/>
            <person name="Ryder H.F."/>
            <person name="Williamson S.C."/>
            <person name="Barbeau R.A."/>
            <person name="Hamilton E.P."/>
            <person name="Orias E."/>
        </authorList>
    </citation>
    <scope>NUCLEOTIDE SEQUENCE [LARGE SCALE GENOMIC DNA]</scope>
    <source>
        <strain evidence="2">SB210</strain>
    </source>
</reference>
<name>I7M1N6_TETTS</name>
<dbReference type="RefSeq" id="XP_001017491.1">
    <property type="nucleotide sequence ID" value="XM_001017491.3"/>
</dbReference>
<accession>I7M1N6</accession>
<sequence>MGNSCASAKKPKSRSRPAKLYIHSKTQNIAYKGDANGISPCSIDLQQMSTEVGTALERGSGIDQNQIQIEAQIGNSTPISGQAYKNYIKIQINNIPVSNITPNNQSKFSKKSNMPFLEKDQQSIKKVTIPSYLTPQSNSKDQHTIDSSDVKQYMQQYFIDSWDYNVDFQGNLSKKIQKKENILKDFTKRERGLWKGPTQNSLFDAFYLAFTLNEDLVLNPHDIWDQILITLKQFYQKNNIKQSELFPNSKQIRKDSKIINYKETPNSKNKRELISWDSILKQIQEQNQQTLDSLSQPQSIQKDAAIQNNFKIKRISQLVYNQLIYLDAEFPSYEQLSYLPYTIFPGHYYQIRNIVFRSSLSDWFLLREKILSLIEVAPEFWIERLYFIIDNFVDTLQGKLNLQFWNQGFLTKSSEFPDFWRFGWMKELFNIEFDNNDLYQTGLIYTCQDVCHISFSSPFIFRIQEHKIDIQMRVQAHKSCLIQAKNLPNSFEPLLTMYLMKDKI</sequence>
<keyword evidence="2" id="KW-1185">Reference proteome</keyword>
<organism evidence="1 2">
    <name type="scientific">Tetrahymena thermophila (strain SB210)</name>
    <dbReference type="NCBI Taxonomy" id="312017"/>
    <lineage>
        <taxon>Eukaryota</taxon>
        <taxon>Sar</taxon>
        <taxon>Alveolata</taxon>
        <taxon>Ciliophora</taxon>
        <taxon>Intramacronucleata</taxon>
        <taxon>Oligohymenophorea</taxon>
        <taxon>Hymenostomatida</taxon>
        <taxon>Tetrahymenina</taxon>
        <taxon>Tetrahymenidae</taxon>
        <taxon>Tetrahymena</taxon>
    </lineage>
</organism>
<proteinExistence type="predicted"/>